<dbReference type="Proteomes" id="UP001307705">
    <property type="component" value="Unassembled WGS sequence"/>
</dbReference>
<evidence type="ECO:0008006" key="3">
    <source>
        <dbReference type="Google" id="ProtNLM"/>
    </source>
</evidence>
<protein>
    <recommendedName>
        <fullName evidence="3">FCP1 homology domain-containing protein</fullName>
    </recommendedName>
</protein>
<accession>A0ABQ6Q5R9</accession>
<dbReference type="EMBL" id="BTPE01000020">
    <property type="protein sequence ID" value="GMQ35529.1"/>
    <property type="molecule type" value="Genomic_DNA"/>
</dbReference>
<gene>
    <name evidence="1" type="ORF">Ataiwa_38020</name>
</gene>
<dbReference type="RefSeq" id="WP_338230357.1">
    <property type="nucleotide sequence ID" value="NZ_BTPE01000020.1"/>
</dbReference>
<comment type="caution">
    <text evidence="1">The sequence shown here is derived from an EMBL/GenBank/DDBJ whole genome shotgun (WGS) entry which is preliminary data.</text>
</comment>
<dbReference type="Pfam" id="PF18143">
    <property type="entry name" value="HAD_SAK_2"/>
    <property type="match status" value="1"/>
</dbReference>
<organism evidence="1 2">
    <name type="scientific">Algoriphagus taiwanensis</name>
    <dbReference type="NCBI Taxonomy" id="1445656"/>
    <lineage>
        <taxon>Bacteria</taxon>
        <taxon>Pseudomonadati</taxon>
        <taxon>Bacteroidota</taxon>
        <taxon>Cytophagia</taxon>
        <taxon>Cytophagales</taxon>
        <taxon>Cyclobacteriaceae</taxon>
        <taxon>Algoriphagus</taxon>
    </lineage>
</organism>
<evidence type="ECO:0000313" key="1">
    <source>
        <dbReference type="EMBL" id="GMQ35529.1"/>
    </source>
</evidence>
<keyword evidence="2" id="KW-1185">Reference proteome</keyword>
<reference evidence="1 2" key="1">
    <citation type="submission" date="2023-08" db="EMBL/GenBank/DDBJ databases">
        <title>Draft genome sequence of Algoriphagus taiwanensis.</title>
        <authorList>
            <person name="Takatani N."/>
            <person name="Hosokawa M."/>
            <person name="Sawabe T."/>
        </authorList>
    </citation>
    <scope>NUCLEOTIDE SEQUENCE [LARGE SCALE GENOMIC DNA]</scope>
    <source>
        <strain evidence="1 2">JCM 19755</strain>
    </source>
</reference>
<proteinExistence type="predicted"/>
<sequence>MLIFLDIDGVMVSGATWKVPETLEDGFPVFLEKAVRSLNSLITPDTKIILSTSHRDRFTLHEWKKVFLRRGIVVNKLDRFPYAHGLKKRKDEILEWFATHSRPKDFVIIDDDKTLYDLPKDLKEHLIVTSPYIGLTMENLQEVRGLELEMV</sequence>
<name>A0ABQ6Q5R9_9BACT</name>
<evidence type="ECO:0000313" key="2">
    <source>
        <dbReference type="Proteomes" id="UP001307705"/>
    </source>
</evidence>